<keyword evidence="1" id="KW-0238">DNA-binding</keyword>
<dbReference type="CDD" id="cd00093">
    <property type="entry name" value="HTH_XRE"/>
    <property type="match status" value="1"/>
</dbReference>
<dbReference type="PANTHER" id="PTHR46797">
    <property type="entry name" value="HTH-TYPE TRANSCRIPTIONAL REGULATOR"/>
    <property type="match status" value="1"/>
</dbReference>
<dbReference type="PANTHER" id="PTHR46797:SF1">
    <property type="entry name" value="METHYLPHOSPHONATE SYNTHASE"/>
    <property type="match status" value="1"/>
</dbReference>
<dbReference type="InterPro" id="IPR010982">
    <property type="entry name" value="Lambda_DNA-bd_dom_sf"/>
</dbReference>
<protein>
    <submittedName>
        <fullName evidence="3">Helix-turn-helix domain-containing protein</fullName>
    </submittedName>
</protein>
<dbReference type="AlphaFoldDB" id="A0AAU6RIB7"/>
<evidence type="ECO:0000256" key="1">
    <source>
        <dbReference type="ARBA" id="ARBA00023125"/>
    </source>
</evidence>
<dbReference type="Gene3D" id="1.10.260.40">
    <property type="entry name" value="lambda repressor-like DNA-binding domains"/>
    <property type="match status" value="1"/>
</dbReference>
<evidence type="ECO:0000259" key="2">
    <source>
        <dbReference type="PROSITE" id="PS50943"/>
    </source>
</evidence>
<evidence type="ECO:0000313" key="3">
    <source>
        <dbReference type="EMBL" id="WZE69741.1"/>
    </source>
</evidence>
<dbReference type="SMART" id="SM00530">
    <property type="entry name" value="HTH_XRE"/>
    <property type="match status" value="1"/>
</dbReference>
<gene>
    <name evidence="3" type="ORF">QA540_04895</name>
</gene>
<accession>A0AAU6RIB7</accession>
<name>A0AAU6RIB7_9STAP</name>
<organism evidence="3">
    <name type="scientific">Macrococcus psychrotolerans</name>
    <dbReference type="NCBI Taxonomy" id="3039389"/>
    <lineage>
        <taxon>Bacteria</taxon>
        <taxon>Bacillati</taxon>
        <taxon>Bacillota</taxon>
        <taxon>Bacilli</taxon>
        <taxon>Bacillales</taxon>
        <taxon>Staphylococcaceae</taxon>
        <taxon>Macrococcus</taxon>
    </lineage>
</organism>
<dbReference type="PROSITE" id="PS50943">
    <property type="entry name" value="HTH_CROC1"/>
    <property type="match status" value="1"/>
</dbReference>
<dbReference type="GO" id="GO:0005829">
    <property type="term" value="C:cytosol"/>
    <property type="evidence" value="ECO:0007669"/>
    <property type="project" value="TreeGrafter"/>
</dbReference>
<dbReference type="GO" id="GO:0003700">
    <property type="term" value="F:DNA-binding transcription factor activity"/>
    <property type="evidence" value="ECO:0007669"/>
    <property type="project" value="TreeGrafter"/>
</dbReference>
<dbReference type="InterPro" id="IPR001387">
    <property type="entry name" value="Cro/C1-type_HTH"/>
</dbReference>
<dbReference type="SUPFAM" id="SSF47413">
    <property type="entry name" value="lambda repressor-like DNA-binding domains"/>
    <property type="match status" value="1"/>
</dbReference>
<dbReference type="InterPro" id="IPR050807">
    <property type="entry name" value="TransReg_Diox_bact_type"/>
</dbReference>
<sequence length="124" mass="14194">MEAKKFGQYLKKLRLEQGYTIRQVEMKTGISNAYLSQIENGKRNIPTAQILQKLAPVYRVETTELLTAAGYLEKDSDVSSKKPETLVFNHLEGFSDLSEEEQKRIEQSLIEQAEFLIAKAKKNK</sequence>
<dbReference type="GO" id="GO:0003677">
    <property type="term" value="F:DNA binding"/>
    <property type="evidence" value="ECO:0007669"/>
    <property type="project" value="UniProtKB-KW"/>
</dbReference>
<dbReference type="Pfam" id="PF01381">
    <property type="entry name" value="HTH_3"/>
    <property type="match status" value="1"/>
</dbReference>
<reference evidence="3" key="1">
    <citation type="submission" date="2023-04" db="EMBL/GenBank/DDBJ databases">
        <title>Macrococci isolated from food, foodproducing animals, and human clinical materials.</title>
        <authorList>
            <person name="Maslanova I."/>
            <person name="Svec P."/>
            <person name="Sedlacek I."/>
            <person name="Novakova D."/>
            <person name="Keller J.E."/>
            <person name="Schwendener S."/>
            <person name="Finstrlova A."/>
            <person name="Botka T."/>
            <person name="Kovarovic V."/>
            <person name="Petras P."/>
            <person name="Perreten V."/>
            <person name="Pantucek R."/>
        </authorList>
    </citation>
    <scope>NUCLEOTIDE SEQUENCE</scope>
    <source>
        <strain evidence="3">NRL/St 13/116</strain>
    </source>
</reference>
<proteinExistence type="predicted"/>
<dbReference type="EMBL" id="CP124585">
    <property type="protein sequence ID" value="WZE69741.1"/>
    <property type="molecule type" value="Genomic_DNA"/>
</dbReference>
<dbReference type="RefSeq" id="WP_420496553.1">
    <property type="nucleotide sequence ID" value="NZ_CP124585.1"/>
</dbReference>
<feature type="domain" description="HTH cro/C1-type" evidence="2">
    <location>
        <begin position="10"/>
        <end position="65"/>
    </location>
</feature>